<keyword evidence="6" id="KW-0966">Cell projection</keyword>
<evidence type="ECO:0000313" key="7">
    <source>
        <dbReference type="Proteomes" id="UP000581688"/>
    </source>
</evidence>
<evidence type="ECO:0000313" key="6">
    <source>
        <dbReference type="EMBL" id="MBB6453988.1"/>
    </source>
</evidence>
<dbReference type="InterPro" id="IPR001444">
    <property type="entry name" value="Flag_bb_rod_N"/>
</dbReference>
<dbReference type="GO" id="GO:0071978">
    <property type="term" value="P:bacterial-type flagellum-dependent swarming motility"/>
    <property type="evidence" value="ECO:0007669"/>
    <property type="project" value="TreeGrafter"/>
</dbReference>
<evidence type="ECO:0000256" key="1">
    <source>
        <dbReference type="ARBA" id="ARBA00009677"/>
    </source>
</evidence>
<evidence type="ECO:0000259" key="4">
    <source>
        <dbReference type="Pfam" id="PF06429"/>
    </source>
</evidence>
<keyword evidence="7" id="KW-1185">Reference proteome</keyword>
<dbReference type="Pfam" id="PF06429">
    <property type="entry name" value="Flg_bbr_C"/>
    <property type="match status" value="1"/>
</dbReference>
<dbReference type="PANTHER" id="PTHR30435:SF19">
    <property type="entry name" value="FLAGELLAR BASAL-BODY ROD PROTEIN FLGG"/>
    <property type="match status" value="1"/>
</dbReference>
<dbReference type="Pfam" id="PF00460">
    <property type="entry name" value="Flg_bb_rod"/>
    <property type="match status" value="1"/>
</dbReference>
<keyword evidence="2" id="KW-0975">Bacterial flagellum</keyword>
<dbReference type="InterPro" id="IPR037925">
    <property type="entry name" value="FlgE/F/G-like"/>
</dbReference>
<keyword evidence="6" id="KW-0969">Cilium</keyword>
<proteinExistence type="inferred from homology"/>
<dbReference type="PANTHER" id="PTHR30435">
    <property type="entry name" value="FLAGELLAR PROTEIN"/>
    <property type="match status" value="1"/>
</dbReference>
<dbReference type="NCBIfam" id="TIGR03506">
    <property type="entry name" value="FlgEFG_subfam"/>
    <property type="match status" value="1"/>
</dbReference>
<dbReference type="Pfam" id="PF22692">
    <property type="entry name" value="LlgE_F_G_D1"/>
    <property type="match status" value="1"/>
</dbReference>
<dbReference type="Proteomes" id="UP000581688">
    <property type="component" value="Unassembled WGS sequence"/>
</dbReference>
<gene>
    <name evidence="6" type="ORF">HNQ94_002439</name>
</gene>
<evidence type="ECO:0000256" key="2">
    <source>
        <dbReference type="RuleBase" id="RU362116"/>
    </source>
</evidence>
<evidence type="ECO:0000259" key="5">
    <source>
        <dbReference type="Pfam" id="PF22692"/>
    </source>
</evidence>
<feature type="domain" description="Flagellar hook protein FlgE/F/G-like D1" evidence="5">
    <location>
        <begin position="102"/>
        <end position="171"/>
    </location>
</feature>
<comment type="subcellular location">
    <subcellularLocation>
        <location evidence="2">Bacterial flagellum basal body</location>
    </subcellularLocation>
</comment>
<dbReference type="InterPro" id="IPR053967">
    <property type="entry name" value="LlgE_F_G-like_D1"/>
</dbReference>
<name>A0A841Q6F9_9BACI</name>
<protein>
    <submittedName>
        <fullName evidence="6">Flagellar basal-body rod protein FlgG</fullName>
    </submittedName>
</protein>
<dbReference type="EMBL" id="JACHGH010000006">
    <property type="protein sequence ID" value="MBB6453988.1"/>
    <property type="molecule type" value="Genomic_DNA"/>
</dbReference>
<feature type="domain" description="Flagellar basal-body/hook protein C-terminal" evidence="4">
    <location>
        <begin position="228"/>
        <end position="271"/>
    </location>
</feature>
<dbReference type="SUPFAM" id="SSF117143">
    <property type="entry name" value="Flagellar hook protein flgE"/>
    <property type="match status" value="1"/>
</dbReference>
<keyword evidence="6" id="KW-0282">Flagellum</keyword>
<accession>A0A841Q6F9</accession>
<evidence type="ECO:0000259" key="3">
    <source>
        <dbReference type="Pfam" id="PF00460"/>
    </source>
</evidence>
<dbReference type="RefSeq" id="WP_174497960.1">
    <property type="nucleotide sequence ID" value="NZ_CADDWK010000024.1"/>
</dbReference>
<dbReference type="AlphaFoldDB" id="A0A841Q6F9"/>
<sequence>MRSSLLAATTMGQLQKKLDLISHNMANANTPGYKTRTADFSSLLFQQLNNLSAGDEGATRTTPAGIRQGTGARLGHTNIKMDAGTIVSTNRPLDVALTDDKQFFQVQVNENGQAVTQYTRAGNFYLQPINNNEQVMLVTNEGNPIIGQNGPIVLQGNIDDISIQNNGAISVTRGGQAQIEANLAIVQIERPRSLEAVGGNRYRFPDGALGVNLDDMIEAVQNVNIKVGSLESSNVNLSEEMTSMLEMQRAYQFNSRSISMGDDMMNLINQLR</sequence>
<reference evidence="6 7" key="1">
    <citation type="submission" date="2020-08" db="EMBL/GenBank/DDBJ databases">
        <title>Genomic Encyclopedia of Type Strains, Phase IV (KMG-IV): sequencing the most valuable type-strain genomes for metagenomic binning, comparative biology and taxonomic classification.</title>
        <authorList>
            <person name="Goeker M."/>
        </authorList>
    </citation>
    <scope>NUCLEOTIDE SEQUENCE [LARGE SCALE GENOMIC DNA]</scope>
    <source>
        <strain evidence="6 7">DSM 19612</strain>
    </source>
</reference>
<organism evidence="6 7">
    <name type="scientific">Salirhabdus euzebyi</name>
    <dbReference type="NCBI Taxonomy" id="394506"/>
    <lineage>
        <taxon>Bacteria</taxon>
        <taxon>Bacillati</taxon>
        <taxon>Bacillota</taxon>
        <taxon>Bacilli</taxon>
        <taxon>Bacillales</taxon>
        <taxon>Bacillaceae</taxon>
        <taxon>Salirhabdus</taxon>
    </lineage>
</organism>
<dbReference type="GO" id="GO:0009425">
    <property type="term" value="C:bacterial-type flagellum basal body"/>
    <property type="evidence" value="ECO:0007669"/>
    <property type="project" value="UniProtKB-SubCell"/>
</dbReference>
<dbReference type="InterPro" id="IPR020013">
    <property type="entry name" value="Flagellar_FlgE/F/G"/>
</dbReference>
<feature type="domain" description="Flagellar basal body rod protein N-terminal" evidence="3">
    <location>
        <begin position="7"/>
        <end position="34"/>
    </location>
</feature>
<comment type="similarity">
    <text evidence="1 2">Belongs to the flagella basal body rod proteins family.</text>
</comment>
<dbReference type="InterPro" id="IPR010930">
    <property type="entry name" value="Flg_bb/hook_C_dom"/>
</dbReference>
<comment type="caution">
    <text evidence="6">The sequence shown here is derived from an EMBL/GenBank/DDBJ whole genome shotgun (WGS) entry which is preliminary data.</text>
</comment>